<feature type="transmembrane region" description="Helical" evidence="1">
    <location>
        <begin position="288"/>
        <end position="310"/>
    </location>
</feature>
<dbReference type="OrthoDB" id="468082at2"/>
<dbReference type="InterPro" id="IPR002559">
    <property type="entry name" value="Transposase_11"/>
</dbReference>
<feature type="domain" description="Transposase IS4-like" evidence="2">
    <location>
        <begin position="105"/>
        <end position="298"/>
    </location>
</feature>
<evidence type="ECO:0000313" key="4">
    <source>
        <dbReference type="Proteomes" id="UP000008206"/>
    </source>
</evidence>
<keyword evidence="1" id="KW-0472">Membrane</keyword>
<dbReference type="NCBIfam" id="NF033591">
    <property type="entry name" value="transpos_IS4_2"/>
    <property type="match status" value="1"/>
</dbReference>
<reference evidence="4" key="1">
    <citation type="journal article" date="2011" name="MBio">
        <title>Novel metabolic attributes of the genus Cyanothece, comprising a group of unicellular nitrogen-fixing Cyanobacteria.</title>
        <authorList>
            <person name="Bandyopadhyay A."/>
            <person name="Elvitigala T."/>
            <person name="Welsh E."/>
            <person name="Stockel J."/>
            <person name="Liberton M."/>
            <person name="Min H."/>
            <person name="Sherman L.A."/>
            <person name="Pakrasi H.B."/>
        </authorList>
    </citation>
    <scope>NUCLEOTIDE SEQUENCE [LARGE SCALE GENOMIC DNA]</scope>
    <source>
        <strain evidence="4">PCC 7822</strain>
        <plasmid evidence="4">Cy782202</plasmid>
    </source>
</reference>
<dbReference type="GO" id="GO:0003677">
    <property type="term" value="F:DNA binding"/>
    <property type="evidence" value="ECO:0007669"/>
    <property type="project" value="InterPro"/>
</dbReference>
<evidence type="ECO:0000256" key="1">
    <source>
        <dbReference type="SAM" id="Phobius"/>
    </source>
</evidence>
<keyword evidence="1" id="KW-1133">Transmembrane helix</keyword>
<protein>
    <submittedName>
        <fullName evidence="3">Transposase IS4 family protein</fullName>
    </submittedName>
</protein>
<keyword evidence="4" id="KW-1185">Reference proteome</keyword>
<dbReference type="EMBL" id="CP002200">
    <property type="protein sequence ID" value="ADN18316.1"/>
    <property type="molecule type" value="Genomic_DNA"/>
</dbReference>
<dbReference type="GO" id="GO:0006313">
    <property type="term" value="P:DNA transposition"/>
    <property type="evidence" value="ECO:0007669"/>
    <property type="project" value="InterPro"/>
</dbReference>
<accession>E0UMY6</accession>
<dbReference type="InterPro" id="IPR012337">
    <property type="entry name" value="RNaseH-like_sf"/>
</dbReference>
<dbReference type="InterPro" id="IPR047658">
    <property type="entry name" value="IS4-like_transpos"/>
</dbReference>
<organism evidence="3 4">
    <name type="scientific">Gloeothece verrucosa (strain PCC 7822)</name>
    <name type="common">Cyanothece sp. (strain PCC 7822)</name>
    <dbReference type="NCBI Taxonomy" id="497965"/>
    <lineage>
        <taxon>Bacteria</taxon>
        <taxon>Bacillati</taxon>
        <taxon>Cyanobacteriota</taxon>
        <taxon>Cyanophyceae</taxon>
        <taxon>Oscillatoriophycideae</taxon>
        <taxon>Chroococcales</taxon>
        <taxon>Aphanothecaceae</taxon>
        <taxon>Gloeothece</taxon>
        <taxon>Gloeothece verrucosa</taxon>
    </lineage>
</organism>
<dbReference type="SUPFAM" id="SSF53098">
    <property type="entry name" value="Ribonuclease H-like"/>
    <property type="match status" value="1"/>
</dbReference>
<name>E0UMY6_GLOV7</name>
<dbReference type="PANTHER" id="PTHR35404">
    <property type="entry name" value="TRANSPOSASE OF TN10"/>
    <property type="match status" value="1"/>
</dbReference>
<dbReference type="RefSeq" id="WP_013335058.1">
    <property type="nucleotide sequence ID" value="NC_014534.1"/>
</dbReference>
<dbReference type="AlphaFoldDB" id="E0UMY6"/>
<keyword evidence="3" id="KW-0614">Plasmid</keyword>
<proteinExistence type="predicted"/>
<sequence>MIQLPQLYTKHLKKHLNSIQFLILSILINLIQEHRWIKLENLAFQFPSPIKEKSRIKKIQRFLPLKQLNIETLWFPIILEWIENQYETQECLFLVIDRSQWRSINLLMVSLVYNKRAIPLYFKLLPKKGNSNLQAQKEVLNPVISLLENYKLVVLGDREFCNVDLARWLGEMKTPFSLRLKKNEYVELEEHIWFQLKDLGLTPGSSLYYQGVKVTLSKGFGEVNLAAKWSRNYRGKSQKEPWYILTNLRSLSAATEAYSQRMGIEEMFRDFKLGGYNIEGTQVTGERLIALILLGTLAYSMATFQGNLILRKGVAQYVSRPSESKRRYRRNSGFSIGLKANSWLNSLSFFAHEVEQLIAFVPQKRAYYSRGLRAATIIQSAF</sequence>
<dbReference type="GO" id="GO:0004803">
    <property type="term" value="F:transposase activity"/>
    <property type="evidence" value="ECO:0007669"/>
    <property type="project" value="InterPro"/>
</dbReference>
<dbReference type="Gene3D" id="3.90.350.10">
    <property type="entry name" value="Transposase Inhibitor Protein From Tn5, Chain A, domain 1"/>
    <property type="match status" value="1"/>
</dbReference>
<evidence type="ECO:0000313" key="3">
    <source>
        <dbReference type="EMBL" id="ADN18316.1"/>
    </source>
</evidence>
<evidence type="ECO:0000259" key="2">
    <source>
        <dbReference type="Pfam" id="PF01609"/>
    </source>
</evidence>
<keyword evidence="1" id="KW-0812">Transmembrane</keyword>
<dbReference type="Pfam" id="PF01609">
    <property type="entry name" value="DDE_Tnp_1"/>
    <property type="match status" value="1"/>
</dbReference>
<dbReference type="KEGG" id="cyj:Cyan7822_6555"/>
<geneLocation type="plasmid" evidence="3 4">
    <name>Cy782202</name>
</geneLocation>
<dbReference type="PANTHER" id="PTHR35404:SF8">
    <property type="entry name" value="TRANSPOSASE OF TN10"/>
    <property type="match status" value="1"/>
</dbReference>
<gene>
    <name evidence="3" type="ordered locus">Cyan7822_6555</name>
</gene>
<dbReference type="Proteomes" id="UP000008206">
    <property type="component" value="Plasmid Cy782202"/>
</dbReference>
<dbReference type="HOGENOM" id="CLU_060706_0_1_3"/>